<dbReference type="InterPro" id="IPR029063">
    <property type="entry name" value="SAM-dependent_MTases_sf"/>
</dbReference>
<gene>
    <name evidence="3" type="ORF">NM961_06460</name>
</gene>
<name>A0ABT1QPY3_9GAMM</name>
<dbReference type="PANTHER" id="PTHR43861:SF1">
    <property type="entry name" value="TRANS-ACONITATE 2-METHYLTRANSFERASE"/>
    <property type="match status" value="1"/>
</dbReference>
<dbReference type="CDD" id="cd02440">
    <property type="entry name" value="AdoMet_MTases"/>
    <property type="match status" value="1"/>
</dbReference>
<dbReference type="EMBL" id="JANFQO010000005">
    <property type="protein sequence ID" value="MCQ4164351.1"/>
    <property type="molecule type" value="Genomic_DNA"/>
</dbReference>
<proteinExistence type="predicted"/>
<dbReference type="GO" id="GO:0008168">
    <property type="term" value="F:methyltransferase activity"/>
    <property type="evidence" value="ECO:0007669"/>
    <property type="project" value="UniProtKB-KW"/>
</dbReference>
<keyword evidence="4" id="KW-1185">Reference proteome</keyword>
<accession>A0ABT1QPY3</accession>
<comment type="caution">
    <text evidence="3">The sequence shown here is derived from an EMBL/GenBank/DDBJ whole genome shotgun (WGS) entry which is preliminary data.</text>
</comment>
<evidence type="ECO:0000256" key="1">
    <source>
        <dbReference type="SAM" id="MobiDB-lite"/>
    </source>
</evidence>
<feature type="compositionally biased region" description="Pro residues" evidence="1">
    <location>
        <begin position="287"/>
        <end position="299"/>
    </location>
</feature>
<keyword evidence="3" id="KW-0489">Methyltransferase</keyword>
<dbReference type="GO" id="GO:0032259">
    <property type="term" value="P:methylation"/>
    <property type="evidence" value="ECO:0007669"/>
    <property type="project" value="UniProtKB-KW"/>
</dbReference>
<reference evidence="3" key="1">
    <citation type="submission" date="2022-07" db="EMBL/GenBank/DDBJ databases">
        <title>Tahibacter sp., a new gammaproteobacterium isolated from the silt sample collected at pig farm.</title>
        <authorList>
            <person name="Chen H."/>
        </authorList>
    </citation>
    <scope>NUCLEOTIDE SEQUENCE</scope>
    <source>
        <strain evidence="3">P2K</strain>
    </source>
</reference>
<evidence type="ECO:0000259" key="2">
    <source>
        <dbReference type="Pfam" id="PF08241"/>
    </source>
</evidence>
<dbReference type="InterPro" id="IPR013216">
    <property type="entry name" value="Methyltransf_11"/>
</dbReference>
<organism evidence="3 4">
    <name type="scientific">Tahibacter harae</name>
    <dbReference type="NCBI Taxonomy" id="2963937"/>
    <lineage>
        <taxon>Bacteria</taxon>
        <taxon>Pseudomonadati</taxon>
        <taxon>Pseudomonadota</taxon>
        <taxon>Gammaproteobacteria</taxon>
        <taxon>Lysobacterales</taxon>
        <taxon>Rhodanobacteraceae</taxon>
        <taxon>Tahibacter</taxon>
    </lineage>
</organism>
<evidence type="ECO:0000313" key="3">
    <source>
        <dbReference type="EMBL" id="MCQ4164351.1"/>
    </source>
</evidence>
<dbReference type="SUPFAM" id="SSF53335">
    <property type="entry name" value="S-adenosyl-L-methionine-dependent methyltransferases"/>
    <property type="match status" value="1"/>
</dbReference>
<feature type="region of interest" description="Disordered" evidence="1">
    <location>
        <begin position="282"/>
        <end position="310"/>
    </location>
</feature>
<sequence>MTGSVPLEFTGERFTPECVREIWYEHWHRYALVQPWAQGRRVLDAACGEGYGSALLARGAQSVLGLDISPAAVAHARARYAGLPNLRYEQADATRLQLPAGAFDLVVSFETLEHVEAQEALLDGLCQALADDGLLVISSPDKATYGEAAGFRNEFHVRELYRHEFEQLLRARFAHVRLYAQRLLFQSAIWALDPPPGAEPAHYATAALDGQVQPGLDYAPMYYIAVCSRRPLPPLPASSWFGDRDESVYQHYNHEIRKNMAAGARIAELEAQVAQLQREQAAAAAPVPMPAPDAAPPAQPWWRRWRSRGR</sequence>
<dbReference type="RefSeq" id="WP_255913104.1">
    <property type="nucleotide sequence ID" value="NZ_JANFQO010000005.1"/>
</dbReference>
<feature type="domain" description="Methyltransferase type 11" evidence="2">
    <location>
        <begin position="43"/>
        <end position="137"/>
    </location>
</feature>
<dbReference type="Gene3D" id="3.40.50.150">
    <property type="entry name" value="Vaccinia Virus protein VP39"/>
    <property type="match status" value="1"/>
</dbReference>
<evidence type="ECO:0000313" key="4">
    <source>
        <dbReference type="Proteomes" id="UP001165498"/>
    </source>
</evidence>
<dbReference type="PANTHER" id="PTHR43861">
    <property type="entry name" value="TRANS-ACONITATE 2-METHYLTRANSFERASE-RELATED"/>
    <property type="match status" value="1"/>
</dbReference>
<dbReference type="Pfam" id="PF08241">
    <property type="entry name" value="Methyltransf_11"/>
    <property type="match status" value="1"/>
</dbReference>
<keyword evidence="3" id="KW-0808">Transferase</keyword>
<protein>
    <submittedName>
        <fullName evidence="3">Class I SAM-dependent methyltransferase</fullName>
    </submittedName>
</protein>
<dbReference type="Proteomes" id="UP001165498">
    <property type="component" value="Unassembled WGS sequence"/>
</dbReference>